<keyword evidence="2" id="KW-1185">Reference proteome</keyword>
<dbReference type="AlphaFoldDB" id="A0A8J2PXK8"/>
<organism evidence="1 2">
    <name type="scientific">Allacma fusca</name>
    <dbReference type="NCBI Taxonomy" id="39272"/>
    <lineage>
        <taxon>Eukaryota</taxon>
        <taxon>Metazoa</taxon>
        <taxon>Ecdysozoa</taxon>
        <taxon>Arthropoda</taxon>
        <taxon>Hexapoda</taxon>
        <taxon>Collembola</taxon>
        <taxon>Symphypleona</taxon>
        <taxon>Sminthuridae</taxon>
        <taxon>Allacma</taxon>
    </lineage>
</organism>
<reference evidence="1" key="1">
    <citation type="submission" date="2021-06" db="EMBL/GenBank/DDBJ databases">
        <authorList>
            <person name="Hodson N. C."/>
            <person name="Mongue J. A."/>
            <person name="Jaron S. K."/>
        </authorList>
    </citation>
    <scope>NUCLEOTIDE SEQUENCE</scope>
</reference>
<evidence type="ECO:0000313" key="1">
    <source>
        <dbReference type="EMBL" id="CAG7825735.1"/>
    </source>
</evidence>
<dbReference type="Proteomes" id="UP000708208">
    <property type="component" value="Unassembled WGS sequence"/>
</dbReference>
<dbReference type="EMBL" id="CAJVCH010537386">
    <property type="protein sequence ID" value="CAG7825735.1"/>
    <property type="molecule type" value="Genomic_DNA"/>
</dbReference>
<proteinExistence type="predicted"/>
<evidence type="ECO:0000313" key="2">
    <source>
        <dbReference type="Proteomes" id="UP000708208"/>
    </source>
</evidence>
<comment type="caution">
    <text evidence="1">The sequence shown here is derived from an EMBL/GenBank/DDBJ whole genome shotgun (WGS) entry which is preliminary data.</text>
</comment>
<dbReference type="OrthoDB" id="6627079at2759"/>
<evidence type="ECO:0008006" key="3">
    <source>
        <dbReference type="Google" id="ProtNLM"/>
    </source>
</evidence>
<sequence>MKVKRAYLFVSHTDTKEEQYHHKYFRMDKDQFDFILDKIAFLIYHSPTHLRPISLRDRLAVTLRFVATGMKQIYLAMSYRISPSSIATINSNFRFTYQIKDLVLK</sequence>
<protein>
    <recommendedName>
        <fullName evidence="3">Nuclease HARBI1</fullName>
    </recommendedName>
</protein>
<accession>A0A8J2PXK8</accession>
<name>A0A8J2PXK8_9HEXA</name>
<gene>
    <name evidence="1" type="ORF">AFUS01_LOCUS35829</name>
</gene>